<comment type="caution">
    <text evidence="1">The sequence shown here is derived from an EMBL/GenBank/DDBJ whole genome shotgun (WGS) entry which is preliminary data.</text>
</comment>
<accession>A0A100XYP1</accession>
<proteinExistence type="predicted"/>
<reference evidence="1 2" key="1">
    <citation type="submission" date="2015-10" db="EMBL/GenBank/DDBJ databases">
        <title>Draft genome sequence of Thermococcus celericrescens strain DSM 17994.</title>
        <authorList>
            <person name="Hong S.-J."/>
            <person name="Park C.-E."/>
            <person name="Shin J.-H."/>
        </authorList>
    </citation>
    <scope>NUCLEOTIDE SEQUENCE [LARGE SCALE GENOMIC DNA]</scope>
    <source>
        <strain evidence="1 2">DSM 17994</strain>
    </source>
</reference>
<keyword evidence="2" id="KW-1185">Reference proteome</keyword>
<dbReference type="AlphaFoldDB" id="A0A100XYP1"/>
<sequence>MKKLVAVLFGLLVVTAGFAAATQWAVTSVRGYNSDSYGYSWTEIGVKYDVQHPYTNYDITYRRGGGGAYPGHILTKIRVIAEPNGAETIVYIDGPHTVTSSAGWPYI</sequence>
<name>A0A100XYP1_9EURY</name>
<gene>
    <name evidence="1" type="ORF">APY94_03295</name>
</gene>
<dbReference type="Proteomes" id="UP000053462">
    <property type="component" value="Unassembled WGS sequence"/>
</dbReference>
<dbReference type="RefSeq" id="WP_058938280.1">
    <property type="nucleotide sequence ID" value="NZ_LLYW01000010.1"/>
</dbReference>
<evidence type="ECO:0000313" key="1">
    <source>
        <dbReference type="EMBL" id="KUH34103.1"/>
    </source>
</evidence>
<evidence type="ECO:0000313" key="2">
    <source>
        <dbReference type="Proteomes" id="UP000053462"/>
    </source>
</evidence>
<dbReference type="STRING" id="227598.APY94_03295"/>
<dbReference type="OrthoDB" id="102215at2157"/>
<dbReference type="EMBL" id="LLYW01000010">
    <property type="protein sequence ID" value="KUH34103.1"/>
    <property type="molecule type" value="Genomic_DNA"/>
</dbReference>
<protein>
    <submittedName>
        <fullName evidence="1">Uncharacterized protein</fullName>
    </submittedName>
</protein>
<organism evidence="1 2">
    <name type="scientific">Thermococcus celericrescens</name>
    <dbReference type="NCBI Taxonomy" id="227598"/>
    <lineage>
        <taxon>Archaea</taxon>
        <taxon>Methanobacteriati</taxon>
        <taxon>Methanobacteriota</taxon>
        <taxon>Thermococci</taxon>
        <taxon>Thermococcales</taxon>
        <taxon>Thermococcaceae</taxon>
        <taxon>Thermococcus</taxon>
    </lineage>
</organism>